<sequence>MIHKNGNSHLSDHYKVCHRRKVADMKQKVLKSNFLEVERKKKLLESYNFDEDFVRGELACTIIMHEYPLSIVDHIGFRRIARAYQPLFTMGSRNAIKSDILGIYDVERVKTMKAIERNRGRVAVTASMWSASNQKRRCMVITIHFIDDSWKLQSRILRFVYLPRPYTAQVFYDVAEFFSGTRYPTANSFFAQICKIKFALSKWDSCENVVMQNMASKMAEKYDKYWENIHGILGVATVLDPRYKMSLIEFYFSRIFVIDSNLKIEAIRKLCYDLFTEYQGKLSKLGSESSSKVVSSFEDGDDLSLYDKFILSRKKTKIADVKSELDKYLEDDVFPCSPKFDILEWWKSCGLQYPTLKAIAKDVLAIPVSTVASEAAFRASGRVVNLNRNKLHPKTLEAVMSAQSWLTTLEREGEPAMRTQHFGTTNYDVEDDCVSRVRNADD</sequence>
<organism evidence="1 2">
    <name type="scientific">Vaccinium darrowii</name>
    <dbReference type="NCBI Taxonomy" id="229202"/>
    <lineage>
        <taxon>Eukaryota</taxon>
        <taxon>Viridiplantae</taxon>
        <taxon>Streptophyta</taxon>
        <taxon>Embryophyta</taxon>
        <taxon>Tracheophyta</taxon>
        <taxon>Spermatophyta</taxon>
        <taxon>Magnoliopsida</taxon>
        <taxon>eudicotyledons</taxon>
        <taxon>Gunneridae</taxon>
        <taxon>Pentapetalae</taxon>
        <taxon>asterids</taxon>
        <taxon>Ericales</taxon>
        <taxon>Ericaceae</taxon>
        <taxon>Vaccinioideae</taxon>
        <taxon>Vaccinieae</taxon>
        <taxon>Vaccinium</taxon>
    </lineage>
</organism>
<proteinExistence type="predicted"/>
<dbReference type="Proteomes" id="UP000828048">
    <property type="component" value="Chromosome 10"/>
</dbReference>
<keyword evidence="2" id="KW-1185">Reference proteome</keyword>
<dbReference type="EMBL" id="CM037160">
    <property type="protein sequence ID" value="KAH7839612.1"/>
    <property type="molecule type" value="Genomic_DNA"/>
</dbReference>
<comment type="caution">
    <text evidence="1">The sequence shown here is derived from an EMBL/GenBank/DDBJ whole genome shotgun (WGS) entry which is preliminary data.</text>
</comment>
<reference evidence="1 2" key="1">
    <citation type="journal article" date="2021" name="Hortic Res">
        <title>High-quality reference genome and annotation aids understanding of berry development for evergreen blueberry (Vaccinium darrowii).</title>
        <authorList>
            <person name="Yu J."/>
            <person name="Hulse-Kemp A.M."/>
            <person name="Babiker E."/>
            <person name="Staton M."/>
        </authorList>
    </citation>
    <scope>NUCLEOTIDE SEQUENCE [LARGE SCALE GENOMIC DNA]</scope>
    <source>
        <strain evidence="2">cv. NJ 8807/NJ 8810</strain>
        <tissue evidence="1">Young leaf</tissue>
    </source>
</reference>
<evidence type="ECO:0000313" key="2">
    <source>
        <dbReference type="Proteomes" id="UP000828048"/>
    </source>
</evidence>
<gene>
    <name evidence="1" type="ORF">Vadar_006257</name>
</gene>
<accession>A0ACB7XG97</accession>
<name>A0ACB7XG97_9ERIC</name>
<protein>
    <submittedName>
        <fullName evidence="1">Uncharacterized protein</fullName>
    </submittedName>
</protein>
<evidence type="ECO:0000313" key="1">
    <source>
        <dbReference type="EMBL" id="KAH7839612.1"/>
    </source>
</evidence>